<dbReference type="STRING" id="1074467.JP39_06275"/>
<evidence type="ECO:0000256" key="2">
    <source>
        <dbReference type="ARBA" id="ARBA00023015"/>
    </source>
</evidence>
<accession>A0A0K2LCH2</accession>
<dbReference type="InterPro" id="IPR036390">
    <property type="entry name" value="WH_DNA-bd_sf"/>
</dbReference>
<dbReference type="InterPro" id="IPR005119">
    <property type="entry name" value="LysR_subst-bd"/>
</dbReference>
<evidence type="ECO:0000256" key="3">
    <source>
        <dbReference type="ARBA" id="ARBA00023125"/>
    </source>
</evidence>
<reference evidence="6 7" key="1">
    <citation type="submission" date="2015-08" db="EMBL/GenBank/DDBJ databases">
        <title>Genomic sequence of Lactobacillus heilongjiangensis DSM 28069, isolated from Chinese traditional pickle.</title>
        <authorList>
            <person name="Jiang X."/>
            <person name="Zheng B."/>
            <person name="Cheng H."/>
        </authorList>
    </citation>
    <scope>NUCLEOTIDE SEQUENCE [LARGE SCALE GENOMIC DNA]</scope>
    <source>
        <strain evidence="6 7">DSM 28069</strain>
    </source>
</reference>
<dbReference type="GO" id="GO:0003700">
    <property type="term" value="F:DNA-binding transcription factor activity"/>
    <property type="evidence" value="ECO:0007669"/>
    <property type="project" value="InterPro"/>
</dbReference>
<organism evidence="6 7">
    <name type="scientific">Companilactobacillus heilongjiangensis</name>
    <dbReference type="NCBI Taxonomy" id="1074467"/>
    <lineage>
        <taxon>Bacteria</taxon>
        <taxon>Bacillati</taxon>
        <taxon>Bacillota</taxon>
        <taxon>Bacilli</taxon>
        <taxon>Lactobacillales</taxon>
        <taxon>Lactobacillaceae</taxon>
        <taxon>Companilactobacillus</taxon>
    </lineage>
</organism>
<dbReference type="Proteomes" id="UP000061546">
    <property type="component" value="Chromosome"/>
</dbReference>
<sequence length="294" mass="33358">METRILNYFLTIAKLGTVSAAARELHVAQPTLSRQIQRLEADLKTPLFTRERHRMVLTKAGLAYQLHVQQILIELDRANQLVRNINNDELTGTLGIGSVESTITKFLTPQLINFHQENPNVIFDLFDADGTSIKERLDQGLLEVGFVSTPINTAKYHYLKLPITDSWGIAVNQDSPLWQQEKISISDLKDQPLIIPHRQLVRDELFDWLQAEEISSQIVAEYNLLTNAIYLAQAGLGTLVCISGVELPVNSRLKFIPLEPKRELKHFLIWRKGSPLSEVAQTFINFLKAQLSIQ</sequence>
<evidence type="ECO:0000259" key="5">
    <source>
        <dbReference type="PROSITE" id="PS50931"/>
    </source>
</evidence>
<dbReference type="AlphaFoldDB" id="A0A0K2LCH2"/>
<dbReference type="OrthoDB" id="9803735at2"/>
<evidence type="ECO:0000313" key="6">
    <source>
        <dbReference type="EMBL" id="ALB28996.1"/>
    </source>
</evidence>
<dbReference type="PANTHER" id="PTHR30346:SF28">
    <property type="entry name" value="HTH-TYPE TRANSCRIPTIONAL REGULATOR CYNR"/>
    <property type="match status" value="1"/>
</dbReference>
<dbReference type="FunFam" id="1.10.10.10:FF:000001">
    <property type="entry name" value="LysR family transcriptional regulator"/>
    <property type="match status" value="1"/>
</dbReference>
<dbReference type="Pfam" id="PF03466">
    <property type="entry name" value="LysR_substrate"/>
    <property type="match status" value="1"/>
</dbReference>
<dbReference type="SUPFAM" id="SSF53850">
    <property type="entry name" value="Periplasmic binding protein-like II"/>
    <property type="match status" value="1"/>
</dbReference>
<gene>
    <name evidence="6" type="ORF">JP39_06275</name>
</gene>
<keyword evidence="4" id="KW-0804">Transcription</keyword>
<evidence type="ECO:0000256" key="4">
    <source>
        <dbReference type="ARBA" id="ARBA00023163"/>
    </source>
</evidence>
<keyword evidence="7" id="KW-1185">Reference proteome</keyword>
<evidence type="ECO:0000256" key="1">
    <source>
        <dbReference type="ARBA" id="ARBA00009437"/>
    </source>
</evidence>
<feature type="domain" description="HTH lysR-type" evidence="5">
    <location>
        <begin position="1"/>
        <end position="58"/>
    </location>
</feature>
<dbReference type="PRINTS" id="PR00039">
    <property type="entry name" value="HTHLYSR"/>
</dbReference>
<dbReference type="Gene3D" id="1.10.10.10">
    <property type="entry name" value="Winged helix-like DNA-binding domain superfamily/Winged helix DNA-binding domain"/>
    <property type="match status" value="1"/>
</dbReference>
<dbReference type="GO" id="GO:0032993">
    <property type="term" value="C:protein-DNA complex"/>
    <property type="evidence" value="ECO:0007669"/>
    <property type="project" value="TreeGrafter"/>
</dbReference>
<dbReference type="SUPFAM" id="SSF46785">
    <property type="entry name" value="Winged helix' DNA-binding domain"/>
    <property type="match status" value="1"/>
</dbReference>
<dbReference type="EMBL" id="CP012559">
    <property type="protein sequence ID" value="ALB28996.1"/>
    <property type="molecule type" value="Genomic_DNA"/>
</dbReference>
<dbReference type="KEGG" id="lhi:JP39_06275"/>
<dbReference type="GO" id="GO:0003677">
    <property type="term" value="F:DNA binding"/>
    <property type="evidence" value="ECO:0007669"/>
    <property type="project" value="UniProtKB-KW"/>
</dbReference>
<keyword evidence="2" id="KW-0805">Transcription regulation</keyword>
<dbReference type="InterPro" id="IPR036388">
    <property type="entry name" value="WH-like_DNA-bd_sf"/>
</dbReference>
<keyword evidence="3" id="KW-0238">DNA-binding</keyword>
<evidence type="ECO:0000313" key="7">
    <source>
        <dbReference type="Proteomes" id="UP000061546"/>
    </source>
</evidence>
<protein>
    <recommendedName>
        <fullName evidence="5">HTH lysR-type domain-containing protein</fullName>
    </recommendedName>
</protein>
<dbReference type="CDD" id="cd05466">
    <property type="entry name" value="PBP2_LTTR_substrate"/>
    <property type="match status" value="1"/>
</dbReference>
<dbReference type="RefSeq" id="WP_041501833.1">
    <property type="nucleotide sequence ID" value="NZ_BJDV01000001.1"/>
</dbReference>
<dbReference type="PROSITE" id="PS50931">
    <property type="entry name" value="HTH_LYSR"/>
    <property type="match status" value="1"/>
</dbReference>
<dbReference type="Pfam" id="PF00126">
    <property type="entry name" value="HTH_1"/>
    <property type="match status" value="1"/>
</dbReference>
<dbReference type="PANTHER" id="PTHR30346">
    <property type="entry name" value="TRANSCRIPTIONAL DUAL REGULATOR HCAR-RELATED"/>
    <property type="match status" value="1"/>
</dbReference>
<dbReference type="Gene3D" id="3.40.190.290">
    <property type="match status" value="1"/>
</dbReference>
<proteinExistence type="inferred from homology"/>
<name>A0A0K2LCH2_9LACO</name>
<comment type="similarity">
    <text evidence="1">Belongs to the LysR transcriptional regulatory family.</text>
</comment>
<dbReference type="InterPro" id="IPR000847">
    <property type="entry name" value="LysR_HTH_N"/>
</dbReference>